<feature type="transmembrane region" description="Helical" evidence="5">
    <location>
        <begin position="12"/>
        <end position="30"/>
    </location>
</feature>
<evidence type="ECO:0000256" key="5">
    <source>
        <dbReference type="SAM" id="Phobius"/>
    </source>
</evidence>
<feature type="transmembrane region" description="Helical" evidence="5">
    <location>
        <begin position="411"/>
        <end position="428"/>
    </location>
</feature>
<accession>T1J7M3</accession>
<dbReference type="InterPro" id="IPR005828">
    <property type="entry name" value="MFS_sugar_transport-like"/>
</dbReference>
<dbReference type="Pfam" id="PF00083">
    <property type="entry name" value="Sugar_tr"/>
    <property type="match status" value="1"/>
</dbReference>
<dbReference type="PROSITE" id="PS50850">
    <property type="entry name" value="MFS"/>
    <property type="match status" value="1"/>
</dbReference>
<keyword evidence="8" id="KW-1185">Reference proteome</keyword>
<evidence type="ECO:0000256" key="4">
    <source>
        <dbReference type="ARBA" id="ARBA00023136"/>
    </source>
</evidence>
<dbReference type="OMA" id="FILACEY"/>
<feature type="transmembrane region" description="Helical" evidence="5">
    <location>
        <begin position="207"/>
        <end position="229"/>
    </location>
</feature>
<feature type="transmembrane region" description="Helical" evidence="5">
    <location>
        <begin position="119"/>
        <end position="141"/>
    </location>
</feature>
<protein>
    <recommendedName>
        <fullName evidence="6">Major facilitator superfamily (MFS) profile domain-containing protein</fullName>
    </recommendedName>
</protein>
<reference evidence="8" key="1">
    <citation type="submission" date="2011-05" db="EMBL/GenBank/DDBJ databases">
        <authorList>
            <person name="Richards S.R."/>
            <person name="Qu J."/>
            <person name="Jiang H."/>
            <person name="Jhangiani S.N."/>
            <person name="Agravi P."/>
            <person name="Goodspeed R."/>
            <person name="Gross S."/>
            <person name="Mandapat C."/>
            <person name="Jackson L."/>
            <person name="Mathew T."/>
            <person name="Pu L."/>
            <person name="Thornton R."/>
            <person name="Saada N."/>
            <person name="Wilczek-Boney K.B."/>
            <person name="Lee S."/>
            <person name="Kovar C."/>
            <person name="Wu Y."/>
            <person name="Scherer S.E."/>
            <person name="Worley K.C."/>
            <person name="Muzny D.M."/>
            <person name="Gibbs R."/>
        </authorList>
    </citation>
    <scope>NUCLEOTIDE SEQUENCE</scope>
    <source>
        <strain evidence="8">Brora</strain>
    </source>
</reference>
<dbReference type="STRING" id="126957.T1J7M3"/>
<dbReference type="PANTHER" id="PTHR24064">
    <property type="entry name" value="SOLUTE CARRIER FAMILY 22 MEMBER"/>
    <property type="match status" value="1"/>
</dbReference>
<feature type="transmembrane region" description="Helical" evidence="5">
    <location>
        <begin position="476"/>
        <end position="497"/>
    </location>
</feature>
<dbReference type="EMBL" id="JH431936">
    <property type="status" value="NOT_ANNOTATED_CDS"/>
    <property type="molecule type" value="Genomic_DNA"/>
</dbReference>
<feature type="transmembrane region" description="Helical" evidence="5">
    <location>
        <begin position="235"/>
        <end position="254"/>
    </location>
</feature>
<keyword evidence="3 5" id="KW-1133">Transmembrane helix</keyword>
<sequence>MRVDDALELLGGYGRYQLLVFVIIGLNFMYTPMHIFSDVFTAFEPEHHCKFPENDTKEEWIPSVQNNATEEESFEQCLMFKTKGENETISCKNEFVYSREEIRQSVITEWHLSCDKSHWLIIITVHGAAAVLGAVVFSPFADTYGRKALFLMCWWQTALLALGMVLVNDISSFLVLRFLSRLYTEVGAELAMFILACEYFPAGQRPFAAFALYLFYATGQMLLAFQAYLTRSWRALQLSITVGVFILLPFSMFLPESPYWLVSWGRIRSAELIFRKAAKFNRVSLPPNFKLDSGADPVFDENDYEETAVSIPSPMRQTSSGETRLHLLHPHLSHFSKLLNYMKNGTLRKDFLIGSFLWAVSAYNYNGLTVMPIKIKVNDSLYLNYFLGGLVMVPAFTSIFFLKRFGRIKPLVVFFATAGVFIIAYSIIPTKTASGYHLGVAHLCVKLVAKCATTAALVSTRLLVAELFPTTVRSTCTGLAAFIGFLGGSAGLYFPVVKHLSKWSGVLVGFLSLVAAGFCTFLPETSNRPLPENIKDMMLQYRSVVQNMFFTNLNSMTESKTVSPRISIYSIQNQSPKHRMKSMFEAASAANAVGIAARTKSVGDLRPKKNNGIVKQQTLSAFDLRRSNNGQFWGCQGYDNPVFKESQQNTKL</sequence>
<feature type="transmembrane region" description="Helical" evidence="5">
    <location>
        <begin position="351"/>
        <end position="370"/>
    </location>
</feature>
<feature type="transmembrane region" description="Helical" evidence="5">
    <location>
        <begin position="382"/>
        <end position="402"/>
    </location>
</feature>
<feature type="transmembrane region" description="Helical" evidence="5">
    <location>
        <begin position="148"/>
        <end position="167"/>
    </location>
</feature>
<dbReference type="Proteomes" id="UP000014500">
    <property type="component" value="Unassembled WGS sequence"/>
</dbReference>
<feature type="domain" description="Major facilitator superfamily (MFS) profile" evidence="6">
    <location>
        <begin position="18"/>
        <end position="527"/>
    </location>
</feature>
<evidence type="ECO:0000256" key="3">
    <source>
        <dbReference type="ARBA" id="ARBA00022989"/>
    </source>
</evidence>
<dbReference type="Gene3D" id="1.20.1250.20">
    <property type="entry name" value="MFS general substrate transporter like domains"/>
    <property type="match status" value="1"/>
</dbReference>
<keyword evidence="4 5" id="KW-0472">Membrane</keyword>
<name>T1J7M3_STRMM</name>
<feature type="transmembrane region" description="Helical" evidence="5">
    <location>
        <begin position="182"/>
        <end position="200"/>
    </location>
</feature>
<dbReference type="HOGENOM" id="CLU_001265_33_4_1"/>
<dbReference type="AlphaFoldDB" id="T1J7M3"/>
<reference evidence="7" key="2">
    <citation type="submission" date="2015-02" db="UniProtKB">
        <authorList>
            <consortium name="EnsemblMetazoa"/>
        </authorList>
    </citation>
    <scope>IDENTIFICATION</scope>
</reference>
<organism evidence="7 8">
    <name type="scientific">Strigamia maritima</name>
    <name type="common">European centipede</name>
    <name type="synonym">Geophilus maritimus</name>
    <dbReference type="NCBI Taxonomy" id="126957"/>
    <lineage>
        <taxon>Eukaryota</taxon>
        <taxon>Metazoa</taxon>
        <taxon>Ecdysozoa</taxon>
        <taxon>Arthropoda</taxon>
        <taxon>Myriapoda</taxon>
        <taxon>Chilopoda</taxon>
        <taxon>Pleurostigmophora</taxon>
        <taxon>Geophilomorpha</taxon>
        <taxon>Linotaeniidae</taxon>
        <taxon>Strigamia</taxon>
    </lineage>
</organism>
<evidence type="ECO:0000313" key="8">
    <source>
        <dbReference type="Proteomes" id="UP000014500"/>
    </source>
</evidence>
<dbReference type="eggNOG" id="KOG0255">
    <property type="taxonomic scope" value="Eukaryota"/>
</dbReference>
<dbReference type="InterPro" id="IPR020846">
    <property type="entry name" value="MFS_dom"/>
</dbReference>
<proteinExistence type="predicted"/>
<dbReference type="InterPro" id="IPR036259">
    <property type="entry name" value="MFS_trans_sf"/>
</dbReference>
<evidence type="ECO:0000256" key="1">
    <source>
        <dbReference type="ARBA" id="ARBA00004141"/>
    </source>
</evidence>
<evidence type="ECO:0000259" key="6">
    <source>
        <dbReference type="PROSITE" id="PS50850"/>
    </source>
</evidence>
<keyword evidence="2 5" id="KW-0812">Transmembrane</keyword>
<dbReference type="SUPFAM" id="SSF103473">
    <property type="entry name" value="MFS general substrate transporter"/>
    <property type="match status" value="1"/>
</dbReference>
<feature type="transmembrane region" description="Helical" evidence="5">
    <location>
        <begin position="503"/>
        <end position="522"/>
    </location>
</feature>
<dbReference type="PhylomeDB" id="T1J7M3"/>
<dbReference type="GO" id="GO:0016020">
    <property type="term" value="C:membrane"/>
    <property type="evidence" value="ECO:0007669"/>
    <property type="project" value="UniProtKB-SubCell"/>
</dbReference>
<dbReference type="EnsemblMetazoa" id="SMAR009678-RA">
    <property type="protein sequence ID" value="SMAR009678-PA"/>
    <property type="gene ID" value="SMAR009678"/>
</dbReference>
<comment type="subcellular location">
    <subcellularLocation>
        <location evidence="1">Membrane</location>
        <topology evidence="1">Multi-pass membrane protein</topology>
    </subcellularLocation>
</comment>
<evidence type="ECO:0000256" key="2">
    <source>
        <dbReference type="ARBA" id="ARBA00022692"/>
    </source>
</evidence>
<dbReference type="GO" id="GO:0022857">
    <property type="term" value="F:transmembrane transporter activity"/>
    <property type="evidence" value="ECO:0007669"/>
    <property type="project" value="InterPro"/>
</dbReference>
<evidence type="ECO:0000313" key="7">
    <source>
        <dbReference type="EnsemblMetazoa" id="SMAR009678-PA"/>
    </source>
</evidence>